<keyword evidence="1" id="KW-0472">Membrane</keyword>
<dbReference type="InterPro" id="IPR017516">
    <property type="entry name" value="AbrB_dup"/>
</dbReference>
<organism evidence="2 3">
    <name type="scientific">Mesorhizobium escarrei</name>
    <dbReference type="NCBI Taxonomy" id="666018"/>
    <lineage>
        <taxon>Bacteria</taxon>
        <taxon>Pseudomonadati</taxon>
        <taxon>Pseudomonadota</taxon>
        <taxon>Alphaproteobacteria</taxon>
        <taxon>Hyphomicrobiales</taxon>
        <taxon>Phyllobacteriaceae</taxon>
        <taxon>Mesorhizobium</taxon>
    </lineage>
</organism>
<sequence length="350" mass="35994">MARVRPWLLTAATLGAAVAGALLFRWLHLPLAAILGSLCGSTIIANLFGEMGGGRKLRRGGQLFVGASVGAVLTPDVLAELTQLFPLMFGVAVASNLFGLLLAFPVAKIAGVDRLTAVLASLPAGMAEMATLAHDLKADEQAVAIIHTLRVVLVLLLIPLWLGLVAKASAPPQPLYGMDGFGEILVLVIAAAIVAAVATRLGVLNAWIIAPMLSSLVVVAAGHPLPPVPPIVFLAAQITIGASLGLRFRVDRLARFPRVALAGCFSGLLLIGAAFLVLAPIVELSGQLDHLSAILAVAPGGLGEMIASAGALGLLAATVAGFQLSRSVLTNLLAPPLIRWLIGRRGNSKQ</sequence>
<reference evidence="2 3" key="1">
    <citation type="submission" date="2022-03" db="EMBL/GenBank/DDBJ databases">
        <authorList>
            <person name="Brunel B."/>
        </authorList>
    </citation>
    <scope>NUCLEOTIDE SEQUENCE [LARGE SCALE GENOMIC DNA]</scope>
    <source>
        <strain evidence="2">STM5069sample</strain>
    </source>
</reference>
<evidence type="ECO:0000256" key="1">
    <source>
        <dbReference type="SAM" id="Phobius"/>
    </source>
</evidence>
<gene>
    <name evidence="2" type="ORF">MES5069_270042</name>
</gene>
<feature type="transmembrane region" description="Helical" evidence="1">
    <location>
        <begin position="181"/>
        <end position="199"/>
    </location>
</feature>
<evidence type="ECO:0000313" key="3">
    <source>
        <dbReference type="Proteomes" id="UP001153050"/>
    </source>
</evidence>
<feature type="transmembrane region" description="Helical" evidence="1">
    <location>
        <begin position="302"/>
        <end position="322"/>
    </location>
</feature>
<dbReference type="Pfam" id="PF05145">
    <property type="entry name" value="AbrB"/>
    <property type="match status" value="1"/>
</dbReference>
<feature type="transmembrane region" description="Helical" evidence="1">
    <location>
        <begin position="231"/>
        <end position="248"/>
    </location>
</feature>
<comment type="caution">
    <text evidence="2">The sequence shown here is derived from an EMBL/GenBank/DDBJ whole genome shotgun (WGS) entry which is preliminary data.</text>
</comment>
<dbReference type="RefSeq" id="WP_254018451.1">
    <property type="nucleotide sequence ID" value="NZ_CAKXZT010000121.1"/>
</dbReference>
<dbReference type="PIRSF" id="PIRSF038991">
    <property type="entry name" value="Protein_AbrB"/>
    <property type="match status" value="1"/>
</dbReference>
<dbReference type="InterPro" id="IPR007820">
    <property type="entry name" value="AbrB_fam"/>
</dbReference>
<feature type="transmembrane region" description="Helical" evidence="1">
    <location>
        <begin position="142"/>
        <end position="161"/>
    </location>
</feature>
<dbReference type="EMBL" id="CAKXZT010000121">
    <property type="protein sequence ID" value="CAH2400780.1"/>
    <property type="molecule type" value="Genomic_DNA"/>
</dbReference>
<feature type="transmembrane region" description="Helical" evidence="1">
    <location>
        <begin position="206"/>
        <end position="225"/>
    </location>
</feature>
<feature type="transmembrane region" description="Helical" evidence="1">
    <location>
        <begin position="60"/>
        <end position="78"/>
    </location>
</feature>
<dbReference type="PANTHER" id="PTHR38457:SF1">
    <property type="entry name" value="REGULATOR ABRB-RELATED"/>
    <property type="match status" value="1"/>
</dbReference>
<evidence type="ECO:0008006" key="4">
    <source>
        <dbReference type="Google" id="ProtNLM"/>
    </source>
</evidence>
<dbReference type="Proteomes" id="UP001153050">
    <property type="component" value="Unassembled WGS sequence"/>
</dbReference>
<evidence type="ECO:0000313" key="2">
    <source>
        <dbReference type="EMBL" id="CAH2400780.1"/>
    </source>
</evidence>
<dbReference type="PANTHER" id="PTHR38457">
    <property type="entry name" value="REGULATOR ABRB-RELATED"/>
    <property type="match status" value="1"/>
</dbReference>
<protein>
    <recommendedName>
        <fullName evidence="4">AbrB family transcriptional regulator</fullName>
    </recommendedName>
</protein>
<accession>A0ABN8JRU7</accession>
<feature type="transmembrane region" description="Helical" evidence="1">
    <location>
        <begin position="260"/>
        <end position="282"/>
    </location>
</feature>
<feature type="transmembrane region" description="Helical" evidence="1">
    <location>
        <begin position="84"/>
        <end position="104"/>
    </location>
</feature>
<keyword evidence="3" id="KW-1185">Reference proteome</keyword>
<proteinExistence type="predicted"/>
<keyword evidence="1" id="KW-1133">Transmembrane helix</keyword>
<dbReference type="NCBIfam" id="TIGR03082">
    <property type="entry name" value="Gneg_AbrB_dup"/>
    <property type="match status" value="1"/>
</dbReference>
<keyword evidence="1" id="KW-0812">Transmembrane</keyword>
<name>A0ABN8JRU7_9HYPH</name>
<feature type="transmembrane region" description="Helical" evidence="1">
    <location>
        <begin position="29"/>
        <end position="48"/>
    </location>
</feature>